<reference evidence="2 3" key="1">
    <citation type="submission" date="2016-12" db="EMBL/GenBank/DDBJ databases">
        <title>Discovery of methanogenic haloarchaea.</title>
        <authorList>
            <person name="Sorokin D.Y."/>
            <person name="Makarova K.S."/>
            <person name="Abbas B."/>
            <person name="Ferrer M."/>
            <person name="Golyshin P.N."/>
        </authorList>
    </citation>
    <scope>NUCLEOTIDE SEQUENCE [LARGE SCALE GENOMIC DNA]</scope>
    <source>
        <strain evidence="2">AMET1</strain>
    </source>
</reference>
<proteinExistence type="predicted"/>
<dbReference type="Pfam" id="PF13692">
    <property type="entry name" value="Glyco_trans_1_4"/>
    <property type="match status" value="1"/>
</dbReference>
<protein>
    <submittedName>
        <fullName evidence="2">Glycosyltransferase, AglL family</fullName>
    </submittedName>
</protein>
<dbReference type="EMBL" id="MRZU01000004">
    <property type="protein sequence ID" value="OUJ18493.1"/>
    <property type="molecule type" value="Genomic_DNA"/>
</dbReference>
<evidence type="ECO:0000313" key="3">
    <source>
        <dbReference type="Proteomes" id="UP000195137"/>
    </source>
</evidence>
<dbReference type="OrthoDB" id="17979at2157"/>
<dbReference type="Proteomes" id="UP000195137">
    <property type="component" value="Unassembled WGS sequence"/>
</dbReference>
<evidence type="ECO:0000313" key="2">
    <source>
        <dbReference type="EMBL" id="OUJ18493.1"/>
    </source>
</evidence>
<accession>A0A1Y3GDV5</accession>
<comment type="caution">
    <text evidence="2">The sequence shown here is derived from an EMBL/GenBank/DDBJ whole genome shotgun (WGS) entry which is preliminary data.</text>
</comment>
<organism evidence="2 3">
    <name type="scientific">Methanonatronarchaeum thermophilum</name>
    <dbReference type="NCBI Taxonomy" id="1927129"/>
    <lineage>
        <taxon>Archaea</taxon>
        <taxon>Methanobacteriati</taxon>
        <taxon>Methanobacteriota</taxon>
        <taxon>Methanonatronarchaeia</taxon>
        <taxon>Methanonatronarchaeales</taxon>
        <taxon>Methanonatronarchaeaceae</taxon>
        <taxon>Methanonatronarchaeum</taxon>
    </lineage>
</organism>
<dbReference type="PANTHER" id="PTHR45947:SF3">
    <property type="entry name" value="SULFOQUINOVOSYL TRANSFERASE SQD2"/>
    <property type="match status" value="1"/>
</dbReference>
<dbReference type="SUPFAM" id="SSF53756">
    <property type="entry name" value="UDP-Glycosyltransferase/glycogen phosphorylase"/>
    <property type="match status" value="1"/>
</dbReference>
<dbReference type="GO" id="GO:0016757">
    <property type="term" value="F:glycosyltransferase activity"/>
    <property type="evidence" value="ECO:0007669"/>
    <property type="project" value="TreeGrafter"/>
</dbReference>
<dbReference type="PANTHER" id="PTHR45947">
    <property type="entry name" value="SULFOQUINOVOSYL TRANSFERASE SQD2"/>
    <property type="match status" value="1"/>
</dbReference>
<keyword evidence="2" id="KW-0808">Transferase</keyword>
<dbReference type="Pfam" id="PF13439">
    <property type="entry name" value="Glyco_transf_4"/>
    <property type="match status" value="1"/>
</dbReference>
<dbReference type="CDD" id="cd03801">
    <property type="entry name" value="GT4_PimA-like"/>
    <property type="match status" value="1"/>
</dbReference>
<evidence type="ECO:0000259" key="1">
    <source>
        <dbReference type="Pfam" id="PF13439"/>
    </source>
</evidence>
<dbReference type="AlphaFoldDB" id="A0A1Y3GDV5"/>
<keyword evidence="3" id="KW-1185">Reference proteome</keyword>
<gene>
    <name evidence="2" type="ORF">AMET1_1410</name>
</gene>
<dbReference type="RefSeq" id="WP_161490822.1">
    <property type="nucleotide sequence ID" value="NZ_MRZU01000004.1"/>
</dbReference>
<dbReference type="Gene3D" id="3.40.50.2000">
    <property type="entry name" value="Glycogen Phosphorylase B"/>
    <property type="match status" value="2"/>
</dbReference>
<feature type="domain" description="Glycosyltransferase subfamily 4-like N-terminal" evidence="1">
    <location>
        <begin position="47"/>
        <end position="141"/>
    </location>
</feature>
<dbReference type="InterPro" id="IPR028098">
    <property type="entry name" value="Glyco_trans_4-like_N"/>
</dbReference>
<dbReference type="InterPro" id="IPR050194">
    <property type="entry name" value="Glycosyltransferase_grp1"/>
</dbReference>
<sequence length="332" mass="37347">MKVCIYLEMESRLDTSGIGVATDNQRKALGKLGRSGLKLTHDPWSCFDILHLNTVGPKSLFHLFRAKRKGRKVVVHAHTTGEDFKGSFMLSDYGSVPLKKYLGFYYSQGDVVLCPSTYTKRRLVEYGVEEPIVVSNGVDIDKYSFDPGLRREYRSRFGLDGTVVFAVGSPFQRKGVESFVEVAEEMPEFNFVWFGPLRKKLQKRSVSRLIENPPDNVLFTGRVDDVVGAYSAGDVFFLPSYTENQGLVVLEAAACGRPLVLRDIPGFNYCRDGVECLKGDCVEEFKKHIMSVVEDDGLKMELVSNGLDLAERHSLENTGEKLDQIYREVLDL</sequence>
<name>A0A1Y3GDV5_9EURY</name>